<dbReference type="Gene3D" id="2.40.440.10">
    <property type="entry name" value="L,D-transpeptidase catalytic domain-like"/>
    <property type="match status" value="1"/>
</dbReference>
<dbReference type="PROSITE" id="PS52029">
    <property type="entry name" value="LD_TPASE"/>
    <property type="match status" value="1"/>
</dbReference>
<comment type="similarity">
    <text evidence="2">Belongs to the YkuD family.</text>
</comment>
<evidence type="ECO:0000256" key="4">
    <source>
        <dbReference type="ARBA" id="ARBA00022960"/>
    </source>
</evidence>
<dbReference type="SUPFAM" id="SSF141523">
    <property type="entry name" value="L,D-transpeptidase catalytic domain-like"/>
    <property type="match status" value="1"/>
</dbReference>
<dbReference type="RefSeq" id="WP_237868411.1">
    <property type="nucleotide sequence ID" value="NZ_JAKLTR010000002.1"/>
</dbReference>
<keyword evidence="6 7" id="KW-0961">Cell wall biogenesis/degradation</keyword>
<dbReference type="Proteomes" id="UP001165367">
    <property type="component" value="Unassembled WGS sequence"/>
</dbReference>
<gene>
    <name evidence="9" type="ORF">LZZ85_02785</name>
</gene>
<dbReference type="EMBL" id="JAKLTR010000002">
    <property type="protein sequence ID" value="MCG2613182.1"/>
    <property type="molecule type" value="Genomic_DNA"/>
</dbReference>
<evidence type="ECO:0000259" key="8">
    <source>
        <dbReference type="PROSITE" id="PS52029"/>
    </source>
</evidence>
<dbReference type="InterPro" id="IPR038063">
    <property type="entry name" value="Transpep_catalytic_dom"/>
</dbReference>
<feature type="active site" description="Nucleophile" evidence="7">
    <location>
        <position position="207"/>
    </location>
</feature>
<reference evidence="9" key="1">
    <citation type="submission" date="2022-01" db="EMBL/GenBank/DDBJ databases">
        <authorList>
            <person name="Jo J.-H."/>
            <person name="Im W.-T."/>
        </authorList>
    </citation>
    <scope>NUCLEOTIDE SEQUENCE</scope>
    <source>
        <strain evidence="9">NA20</strain>
    </source>
</reference>
<evidence type="ECO:0000256" key="7">
    <source>
        <dbReference type="PROSITE-ProRule" id="PRU01373"/>
    </source>
</evidence>
<evidence type="ECO:0000313" key="9">
    <source>
        <dbReference type="EMBL" id="MCG2613182.1"/>
    </source>
</evidence>
<keyword evidence="4 7" id="KW-0133">Cell shape</keyword>
<evidence type="ECO:0000256" key="2">
    <source>
        <dbReference type="ARBA" id="ARBA00005992"/>
    </source>
</evidence>
<feature type="domain" description="L,D-TPase catalytic" evidence="8">
    <location>
        <begin position="121"/>
        <end position="243"/>
    </location>
</feature>
<keyword evidence="5 7" id="KW-0573">Peptidoglycan synthesis</keyword>
<keyword evidence="10" id="KW-1185">Reference proteome</keyword>
<protein>
    <submittedName>
        <fullName evidence="9">L,D-transpeptidase</fullName>
    </submittedName>
</protein>
<organism evidence="9 10">
    <name type="scientific">Terrimonas ginsenosidimutans</name>
    <dbReference type="NCBI Taxonomy" id="2908004"/>
    <lineage>
        <taxon>Bacteria</taxon>
        <taxon>Pseudomonadati</taxon>
        <taxon>Bacteroidota</taxon>
        <taxon>Chitinophagia</taxon>
        <taxon>Chitinophagales</taxon>
        <taxon>Chitinophagaceae</taxon>
        <taxon>Terrimonas</taxon>
    </lineage>
</organism>
<feature type="active site" description="Proton donor/acceptor" evidence="7">
    <location>
        <position position="194"/>
    </location>
</feature>
<evidence type="ECO:0000313" key="10">
    <source>
        <dbReference type="Proteomes" id="UP001165367"/>
    </source>
</evidence>
<dbReference type="PANTHER" id="PTHR30582">
    <property type="entry name" value="L,D-TRANSPEPTIDASE"/>
    <property type="match status" value="1"/>
</dbReference>
<comment type="caution">
    <text evidence="9">The sequence shown here is derived from an EMBL/GenBank/DDBJ whole genome shotgun (WGS) entry which is preliminary data.</text>
</comment>
<dbReference type="InterPro" id="IPR005490">
    <property type="entry name" value="LD_TPept_cat_dom"/>
</dbReference>
<sequence>MKLIRISSVILVTLLFFTQCREPEQKEAVPEEKKVQRPPAPQWKKPSQEISYQKVAAKQWFRKQKDSLNAQQQKIVMTANRADLANISALDSVLLPNDLSGDIVFYQPFPLEVKGLQDISKIIFFSYPSQTFGAYEYGNLVYAGATNMGRKKDPTPAGLYFTNWKAEKTTSTFNDEWELKWNFNIENKEGIGWHQYAMPGYPASHSCLRLFEDDAQYLYKWADEWKLKGTDSVVLKGTPVIVFGDYPFDGPKPWLSLVSDAHALDIKAAALEGLIGQHQGEIMEAQKKREGMK</sequence>
<evidence type="ECO:0000256" key="6">
    <source>
        <dbReference type="ARBA" id="ARBA00023316"/>
    </source>
</evidence>
<evidence type="ECO:0000256" key="5">
    <source>
        <dbReference type="ARBA" id="ARBA00022984"/>
    </source>
</evidence>
<dbReference type="Pfam" id="PF03734">
    <property type="entry name" value="YkuD"/>
    <property type="match status" value="1"/>
</dbReference>
<dbReference type="InterPro" id="IPR050979">
    <property type="entry name" value="LD-transpeptidase"/>
</dbReference>
<proteinExistence type="inferred from homology"/>
<comment type="pathway">
    <text evidence="1 7">Cell wall biogenesis; peptidoglycan biosynthesis.</text>
</comment>
<name>A0ABS9KLI3_9BACT</name>
<evidence type="ECO:0000256" key="3">
    <source>
        <dbReference type="ARBA" id="ARBA00022679"/>
    </source>
</evidence>
<dbReference type="CDD" id="cd16913">
    <property type="entry name" value="YkuD_like"/>
    <property type="match status" value="1"/>
</dbReference>
<keyword evidence="3" id="KW-0808">Transferase</keyword>
<accession>A0ABS9KLI3</accession>
<evidence type="ECO:0000256" key="1">
    <source>
        <dbReference type="ARBA" id="ARBA00004752"/>
    </source>
</evidence>
<dbReference type="PANTHER" id="PTHR30582:SF2">
    <property type="entry name" value="L,D-TRANSPEPTIDASE YCIB-RELATED"/>
    <property type="match status" value="1"/>
</dbReference>